<dbReference type="InterPro" id="IPR036291">
    <property type="entry name" value="NAD(P)-bd_dom_sf"/>
</dbReference>
<dbReference type="CDD" id="cd08249">
    <property type="entry name" value="enoyl_reductase_like"/>
    <property type="match status" value="1"/>
</dbReference>
<dbReference type="EMBL" id="CP141885">
    <property type="protein sequence ID" value="WRT66836.1"/>
    <property type="molecule type" value="Genomic_DNA"/>
</dbReference>
<protein>
    <recommendedName>
        <fullName evidence="1">Enoyl reductase (ER) domain-containing protein</fullName>
    </recommendedName>
</protein>
<dbReference type="Pfam" id="PF08240">
    <property type="entry name" value="ADH_N"/>
    <property type="match status" value="1"/>
</dbReference>
<reference evidence="2 3" key="1">
    <citation type="submission" date="2024-01" db="EMBL/GenBank/DDBJ databases">
        <title>Comparative genomics of Cryptococcus and Kwoniella reveals pathogenesis evolution and contrasting modes of karyotype evolution via chromosome fusion or intercentromeric recombination.</title>
        <authorList>
            <person name="Coelho M.A."/>
            <person name="David-Palma M."/>
            <person name="Shea T."/>
            <person name="Bowers K."/>
            <person name="McGinley-Smith S."/>
            <person name="Mohammad A.W."/>
            <person name="Gnirke A."/>
            <person name="Yurkov A.M."/>
            <person name="Nowrousian M."/>
            <person name="Sun S."/>
            <person name="Cuomo C.A."/>
            <person name="Heitman J."/>
        </authorList>
    </citation>
    <scope>NUCLEOTIDE SEQUENCE [LARGE SCALE GENOMIC DNA]</scope>
    <source>
        <strain evidence="2">CBS 11374</strain>
    </source>
</reference>
<dbReference type="Gene3D" id="3.90.180.10">
    <property type="entry name" value="Medium-chain alcohol dehydrogenases, catalytic domain"/>
    <property type="match status" value="1"/>
</dbReference>
<gene>
    <name evidence="2" type="ORF">IL334_003799</name>
</gene>
<feature type="domain" description="Enoyl reductase (ER)" evidence="1">
    <location>
        <begin position="15"/>
        <end position="348"/>
    </location>
</feature>
<organism evidence="2 3">
    <name type="scientific">Kwoniella shivajii</name>
    <dbReference type="NCBI Taxonomy" id="564305"/>
    <lineage>
        <taxon>Eukaryota</taxon>
        <taxon>Fungi</taxon>
        <taxon>Dikarya</taxon>
        <taxon>Basidiomycota</taxon>
        <taxon>Agaricomycotina</taxon>
        <taxon>Tremellomycetes</taxon>
        <taxon>Tremellales</taxon>
        <taxon>Cryptococcaceae</taxon>
        <taxon>Kwoniella</taxon>
    </lineage>
</organism>
<dbReference type="SMART" id="SM00829">
    <property type="entry name" value="PKS_ER"/>
    <property type="match status" value="1"/>
</dbReference>
<dbReference type="SUPFAM" id="SSF51735">
    <property type="entry name" value="NAD(P)-binding Rossmann-fold domains"/>
    <property type="match status" value="1"/>
</dbReference>
<keyword evidence="3" id="KW-1185">Reference proteome</keyword>
<dbReference type="InterPro" id="IPR020843">
    <property type="entry name" value="ER"/>
</dbReference>
<dbReference type="InterPro" id="IPR013154">
    <property type="entry name" value="ADH-like_N"/>
</dbReference>
<sequence length="352" mass="38012">MTDNIPSTMKAIVIDSKTNWVTIKDDVPTPEPGDNQVLIKVAYAAQNPSDWKFAAFLSVDGDFLGSDYSGTVVKVGTNLQASLQVGDKIAGAVLGGGFGEYLTVDSDLAFRVPQDISLEDASTFGVAWGTAGQVIFKEQKHAYPPSKVEGSPWYIVYGGSTSVGLFAIQIVKRLGYKVLAFASPHSYDLVKSYGADAVVNYRDDDAVEQALKITGGGAELGFDTISEGTSFSIVIPALREKGKQLNVINMITDEIRQINPKIELVHTMFHTLLGKELNFGARTPETPMIIPVVPENHRFGTTFFPKTEELISKYGIKANPVALKGGLEAISQGLKDQMEGKVSGKKLVYKIA</sequence>
<evidence type="ECO:0000259" key="1">
    <source>
        <dbReference type="SMART" id="SM00829"/>
    </source>
</evidence>
<dbReference type="SUPFAM" id="SSF50129">
    <property type="entry name" value="GroES-like"/>
    <property type="match status" value="1"/>
</dbReference>
<dbReference type="PANTHER" id="PTHR45348:SF7">
    <property type="entry name" value="ZINC BINDING OXIDOREDUCTASE, PUTATIVE-RELATED"/>
    <property type="match status" value="1"/>
</dbReference>
<proteinExistence type="predicted"/>
<dbReference type="InterPro" id="IPR013149">
    <property type="entry name" value="ADH-like_C"/>
</dbReference>
<accession>A0ABZ1CYJ5</accession>
<evidence type="ECO:0000313" key="2">
    <source>
        <dbReference type="EMBL" id="WRT66836.1"/>
    </source>
</evidence>
<dbReference type="Proteomes" id="UP001329825">
    <property type="component" value="Chromosome 5"/>
</dbReference>
<name>A0ABZ1CYJ5_9TREE</name>
<dbReference type="GeneID" id="87955930"/>
<dbReference type="Pfam" id="PF00107">
    <property type="entry name" value="ADH_zinc_N"/>
    <property type="match status" value="1"/>
</dbReference>
<dbReference type="Gene3D" id="3.40.50.720">
    <property type="entry name" value="NAD(P)-binding Rossmann-like Domain"/>
    <property type="match status" value="1"/>
</dbReference>
<dbReference type="InterPro" id="IPR011032">
    <property type="entry name" value="GroES-like_sf"/>
</dbReference>
<evidence type="ECO:0000313" key="3">
    <source>
        <dbReference type="Proteomes" id="UP001329825"/>
    </source>
</evidence>
<dbReference type="PANTHER" id="PTHR45348">
    <property type="entry name" value="HYPOTHETICAL OXIDOREDUCTASE (EUROFUNG)"/>
    <property type="match status" value="1"/>
</dbReference>
<dbReference type="RefSeq" id="XP_062791576.1">
    <property type="nucleotide sequence ID" value="XM_062935525.1"/>
</dbReference>
<dbReference type="InterPro" id="IPR047122">
    <property type="entry name" value="Trans-enoyl_RdTase-like"/>
</dbReference>